<dbReference type="PROSITE" id="PS51644">
    <property type="entry name" value="HTH_OST"/>
    <property type="match status" value="1"/>
</dbReference>
<dbReference type="STRING" id="471704.A0A195D842"/>
<dbReference type="KEGG" id="tcz:108770096"/>
<dbReference type="Gene3D" id="3.30.420.610">
    <property type="entry name" value="LOTUS domain-like"/>
    <property type="match status" value="1"/>
</dbReference>
<accession>A0A195D842</accession>
<dbReference type="Pfam" id="PF17182">
    <property type="entry name" value="OSK"/>
    <property type="match status" value="1"/>
</dbReference>
<dbReference type="InterPro" id="IPR041966">
    <property type="entry name" value="LOTUS-like"/>
</dbReference>
<dbReference type="OrthoDB" id="10034606at2759"/>
<name>A0A195D842_9HYME</name>
<dbReference type="Proteomes" id="UP000078492">
    <property type="component" value="Unassembled WGS sequence"/>
</dbReference>
<organism evidence="2 3">
    <name type="scientific">Trachymyrmex cornetzi</name>
    <dbReference type="NCBI Taxonomy" id="471704"/>
    <lineage>
        <taxon>Eukaryota</taxon>
        <taxon>Metazoa</taxon>
        <taxon>Ecdysozoa</taxon>
        <taxon>Arthropoda</taxon>
        <taxon>Hexapoda</taxon>
        <taxon>Insecta</taxon>
        <taxon>Pterygota</taxon>
        <taxon>Neoptera</taxon>
        <taxon>Endopterygota</taxon>
        <taxon>Hymenoptera</taxon>
        <taxon>Apocrita</taxon>
        <taxon>Aculeata</taxon>
        <taxon>Formicoidea</taxon>
        <taxon>Formicidae</taxon>
        <taxon>Myrmicinae</taxon>
        <taxon>Trachymyrmex</taxon>
    </lineage>
</organism>
<dbReference type="InterPro" id="IPR036514">
    <property type="entry name" value="SGNH_hydro_sf"/>
</dbReference>
<dbReference type="Gene3D" id="3.40.50.1110">
    <property type="entry name" value="SGNH hydrolase"/>
    <property type="match status" value="1"/>
</dbReference>
<dbReference type="SUPFAM" id="SSF52266">
    <property type="entry name" value="SGNH hydrolase"/>
    <property type="match status" value="1"/>
</dbReference>
<proteinExistence type="predicted"/>
<dbReference type="InterPro" id="IPR033447">
    <property type="entry name" value="OSK"/>
</dbReference>
<feature type="domain" description="HTH OST-type" evidence="1">
    <location>
        <begin position="1"/>
        <end position="74"/>
    </location>
</feature>
<evidence type="ECO:0000259" key="1">
    <source>
        <dbReference type="PROSITE" id="PS51644"/>
    </source>
</evidence>
<dbReference type="Pfam" id="PF12872">
    <property type="entry name" value="OST-HTH"/>
    <property type="match status" value="1"/>
</dbReference>
<evidence type="ECO:0000313" key="2">
    <source>
        <dbReference type="EMBL" id="KYN09041.1"/>
    </source>
</evidence>
<evidence type="ECO:0000313" key="3">
    <source>
        <dbReference type="Proteomes" id="UP000078492"/>
    </source>
</evidence>
<protein>
    <submittedName>
        <fullName evidence="2">Maternal effect protein oskar</fullName>
    </submittedName>
</protein>
<dbReference type="AlphaFoldDB" id="A0A195D842"/>
<dbReference type="InterPro" id="IPR025605">
    <property type="entry name" value="OST-HTH/LOTUS_dom"/>
</dbReference>
<gene>
    <name evidence="2" type="ORF">ALC57_19009</name>
</gene>
<sequence length="394" mass="46084">MEETVALIKSCIISKKGGVPITDLNDEFQNLVGESIPYRRLGFSNLRALLQTIDGLETSWNNFGEQTLRINDSKISHIDRLIRKQKMDYSKTRNKYYKQFMRNGNHDHENRRQRNRLTYNANRINRRNQDFAQRRDLNLFETNGVYKDFLYTEEENHHPIVIETNQVKKHDSVYEPVANGQQLIGDDFFLQLAIRNLHLPIWRYKDSLALHCGLCVSGQTISDCTRALRNINTISNRVVILLGSTDVYNNATCEEMVYDMTELLQVLRSKFHLSNTAITICTLPPMGNLSIYAHKKQSMALLSFNNWIRSLMDDPSKRDPSFINYRVIDLYEKFCFDETYVTNYDWYQTQARRVSGTKHSYVLWNMKGRKRAISLICEEEDTNQSRSPSSLSMQ</sequence>
<keyword evidence="3" id="KW-1185">Reference proteome</keyword>
<dbReference type="CDD" id="cd09972">
    <property type="entry name" value="LOTUS_TDRD_OSKAR"/>
    <property type="match status" value="1"/>
</dbReference>
<dbReference type="EMBL" id="KQ981153">
    <property type="protein sequence ID" value="KYN09041.1"/>
    <property type="molecule type" value="Genomic_DNA"/>
</dbReference>
<reference evidence="2 3" key="1">
    <citation type="submission" date="2015-09" db="EMBL/GenBank/DDBJ databases">
        <title>Trachymyrmex cornetzi WGS genome.</title>
        <authorList>
            <person name="Nygaard S."/>
            <person name="Hu H."/>
            <person name="Boomsma J."/>
            <person name="Zhang G."/>
        </authorList>
    </citation>
    <scope>NUCLEOTIDE SEQUENCE [LARGE SCALE GENOMIC DNA]</scope>
    <source>
        <strain evidence="2">Tcor2-1</strain>
        <tissue evidence="2">Whole body</tissue>
    </source>
</reference>